<sequence>MKNIATGTTIPDTNCDDPGDTCSYTVADTWSTDVGTSRSEWGYTLQNTNIGTSIFNYQAGYKAFGVGFAQAQTIISNTSTPSTIEIAYVCYRLTASNYQEAGNYENHLVYTATATF</sequence>
<dbReference type="AlphaFoldDB" id="A0A1F7SIA0"/>
<name>A0A1F7SIA0_9BACT</name>
<comment type="caution">
    <text evidence="1">The sequence shown here is derived from an EMBL/GenBank/DDBJ whole genome shotgun (WGS) entry which is preliminary data.</text>
</comment>
<proteinExistence type="predicted"/>
<evidence type="ECO:0000313" key="2">
    <source>
        <dbReference type="Proteomes" id="UP000185874"/>
    </source>
</evidence>
<reference evidence="1 2" key="1">
    <citation type="journal article" date="2016" name="Nat. Commun.">
        <title>Thousands of microbial genomes shed light on interconnected biogeochemical processes in an aquifer system.</title>
        <authorList>
            <person name="Anantharaman K."/>
            <person name="Brown C.T."/>
            <person name="Hug L.A."/>
            <person name="Sharon I."/>
            <person name="Castelle C.J."/>
            <person name="Probst A.J."/>
            <person name="Thomas B.C."/>
            <person name="Singh A."/>
            <person name="Wilkins M.J."/>
            <person name="Karaoz U."/>
            <person name="Brodie E.L."/>
            <person name="Williams K.H."/>
            <person name="Hubbard S.S."/>
            <person name="Banfield J.F."/>
        </authorList>
    </citation>
    <scope>NUCLEOTIDE SEQUENCE [LARGE SCALE GENOMIC DNA]</scope>
</reference>
<dbReference type="EMBL" id="MGDJ01000020">
    <property type="protein sequence ID" value="OGL52944.1"/>
    <property type="molecule type" value="Genomic_DNA"/>
</dbReference>
<dbReference type="Proteomes" id="UP000185874">
    <property type="component" value="Unassembled WGS sequence"/>
</dbReference>
<organism evidence="1 2">
    <name type="scientific">Candidatus Shapirobacteria bacterium RBG_13_44_7</name>
    <dbReference type="NCBI Taxonomy" id="1802149"/>
    <lineage>
        <taxon>Bacteria</taxon>
        <taxon>Candidatus Shapironibacteriota</taxon>
    </lineage>
</organism>
<evidence type="ECO:0000313" key="1">
    <source>
        <dbReference type="EMBL" id="OGL52944.1"/>
    </source>
</evidence>
<gene>
    <name evidence="1" type="ORF">A3K55_00410</name>
</gene>
<accession>A0A1F7SIA0</accession>
<protein>
    <submittedName>
        <fullName evidence="1">Uncharacterized protein</fullName>
    </submittedName>
</protein>